<dbReference type="KEGG" id="crw:CROST_007640"/>
<evidence type="ECO:0000256" key="2">
    <source>
        <dbReference type="ARBA" id="ARBA00023125"/>
    </source>
</evidence>
<accession>A0A1S8L9V7</accession>
<dbReference type="InterPro" id="IPR011256">
    <property type="entry name" value="Reg_factor_effector_dom_sf"/>
</dbReference>
<dbReference type="SUPFAM" id="SSF46689">
    <property type="entry name" value="Homeodomain-like"/>
    <property type="match status" value="2"/>
</dbReference>
<dbReference type="PRINTS" id="PR00032">
    <property type="entry name" value="HTHARAC"/>
</dbReference>
<dbReference type="InterPro" id="IPR018062">
    <property type="entry name" value="HTH_AraC-typ_CS"/>
</dbReference>
<dbReference type="SUPFAM" id="SSF55136">
    <property type="entry name" value="Probable bacterial effector-binding domain"/>
    <property type="match status" value="1"/>
</dbReference>
<evidence type="ECO:0000313" key="4">
    <source>
        <dbReference type="EMBL" id="URZ10056.1"/>
    </source>
</evidence>
<keyword evidence="2" id="KW-0238">DNA-binding</keyword>
<organism evidence="4 5">
    <name type="scientific">Clostridium felsineum</name>
    <dbReference type="NCBI Taxonomy" id="36839"/>
    <lineage>
        <taxon>Bacteria</taxon>
        <taxon>Bacillati</taxon>
        <taxon>Bacillota</taxon>
        <taxon>Clostridia</taxon>
        <taxon>Eubacteriales</taxon>
        <taxon>Clostridiaceae</taxon>
        <taxon>Clostridium</taxon>
    </lineage>
</organism>
<keyword evidence="3" id="KW-0804">Transcription</keyword>
<protein>
    <submittedName>
        <fullName evidence="4">HTH-type transcriptional activator RhaS</fullName>
    </submittedName>
</protein>
<dbReference type="Gene3D" id="3.20.80.10">
    <property type="entry name" value="Regulatory factor, effector binding domain"/>
    <property type="match status" value="1"/>
</dbReference>
<gene>
    <name evidence="4" type="primary">rhaS_3</name>
    <name evidence="4" type="ORF">CROST_007640</name>
</gene>
<proteinExistence type="predicted"/>
<dbReference type="PANTHER" id="PTHR47504:SF5">
    <property type="entry name" value="RIGHT ORIGIN-BINDING PROTEIN"/>
    <property type="match status" value="1"/>
</dbReference>
<keyword evidence="1" id="KW-0805">Transcription regulation</keyword>
<dbReference type="Gene3D" id="1.10.10.60">
    <property type="entry name" value="Homeodomain-like"/>
    <property type="match status" value="2"/>
</dbReference>
<dbReference type="Pfam" id="PF12833">
    <property type="entry name" value="HTH_18"/>
    <property type="match status" value="1"/>
</dbReference>
<dbReference type="EMBL" id="CP096983">
    <property type="protein sequence ID" value="URZ10056.1"/>
    <property type="molecule type" value="Genomic_DNA"/>
</dbReference>
<dbReference type="InterPro" id="IPR029441">
    <property type="entry name" value="Cass2"/>
</dbReference>
<reference evidence="4 5" key="1">
    <citation type="submission" date="2022-04" db="EMBL/GenBank/DDBJ databases">
        <title>Genome sequence of C. roseum typestrain.</title>
        <authorList>
            <person name="Poehlein A."/>
            <person name="Schoch T."/>
            <person name="Duerre P."/>
            <person name="Daniel R."/>
        </authorList>
    </citation>
    <scope>NUCLEOTIDE SEQUENCE [LARGE SCALE GENOMIC DNA]</scope>
    <source>
        <strain evidence="4 5">DSM 7320</strain>
    </source>
</reference>
<evidence type="ECO:0000256" key="3">
    <source>
        <dbReference type="ARBA" id="ARBA00023163"/>
    </source>
</evidence>
<dbReference type="InterPro" id="IPR018060">
    <property type="entry name" value="HTH_AraC"/>
</dbReference>
<dbReference type="InterPro" id="IPR020449">
    <property type="entry name" value="Tscrpt_reg_AraC-type_HTH"/>
</dbReference>
<keyword evidence="5" id="KW-1185">Reference proteome</keyword>
<sequence>MNWIGDMNNALKYVEENLNRNIDSCEVSGAAHMSKFYFLRTFKILTGMTLGDYIRERRLSLATKDIVSTKDKIIDIAYKYGYETPEAFTKAFKRLNGVSPTEARKNKKNLKAIPPLSFQIIVKGEENMNYKIETKKSFKIAGVSKRISTKGGNNFKIIPEFWDEVKRSGQCGILEKNAGKLGVMGVCTNFDCECQEFDYLIAVEGDKIEGIDDYVVIEVPELSFAIFESIGPMPDALQDVTRRIFSEWFPATKYEEAKGPEFEVYSKGDPKAEDYRAEIWVPVIEKRE</sequence>
<evidence type="ECO:0000313" key="5">
    <source>
        <dbReference type="Proteomes" id="UP000190951"/>
    </source>
</evidence>
<dbReference type="PROSITE" id="PS00041">
    <property type="entry name" value="HTH_ARAC_FAMILY_1"/>
    <property type="match status" value="1"/>
</dbReference>
<dbReference type="AlphaFoldDB" id="A0A1S8L9V7"/>
<dbReference type="InterPro" id="IPR010499">
    <property type="entry name" value="AraC_E-bd"/>
</dbReference>
<dbReference type="SMART" id="SM00871">
    <property type="entry name" value="AraC_E_bind"/>
    <property type="match status" value="1"/>
</dbReference>
<name>A0A1S8L9V7_9CLOT</name>
<dbReference type="SMART" id="SM00342">
    <property type="entry name" value="HTH_ARAC"/>
    <property type="match status" value="1"/>
</dbReference>
<dbReference type="PANTHER" id="PTHR47504">
    <property type="entry name" value="RIGHT ORIGIN-BINDING PROTEIN"/>
    <property type="match status" value="1"/>
</dbReference>
<dbReference type="Proteomes" id="UP000190951">
    <property type="component" value="Chromosome"/>
</dbReference>
<dbReference type="InterPro" id="IPR050959">
    <property type="entry name" value="MarA-like"/>
</dbReference>
<dbReference type="GO" id="GO:0043565">
    <property type="term" value="F:sequence-specific DNA binding"/>
    <property type="evidence" value="ECO:0007669"/>
    <property type="project" value="InterPro"/>
</dbReference>
<dbReference type="STRING" id="84029.CROST_15590"/>
<evidence type="ECO:0000256" key="1">
    <source>
        <dbReference type="ARBA" id="ARBA00023015"/>
    </source>
</evidence>
<dbReference type="InterPro" id="IPR009057">
    <property type="entry name" value="Homeodomain-like_sf"/>
</dbReference>
<dbReference type="GO" id="GO:0003700">
    <property type="term" value="F:DNA-binding transcription factor activity"/>
    <property type="evidence" value="ECO:0007669"/>
    <property type="project" value="InterPro"/>
</dbReference>
<dbReference type="PROSITE" id="PS01124">
    <property type="entry name" value="HTH_ARAC_FAMILY_2"/>
    <property type="match status" value="1"/>
</dbReference>
<dbReference type="Pfam" id="PF14526">
    <property type="entry name" value="Cass2"/>
    <property type="match status" value="1"/>
</dbReference>
<dbReference type="RefSeq" id="WP_077833089.1">
    <property type="nucleotide sequence ID" value="NZ_CP096983.1"/>
</dbReference>